<dbReference type="PANTHER" id="PTHR11091:SF0">
    <property type="entry name" value="MALATE DEHYDROGENASE"/>
    <property type="match status" value="1"/>
</dbReference>
<evidence type="ECO:0000313" key="3">
    <source>
        <dbReference type="EMBL" id="OLF13131.1"/>
    </source>
</evidence>
<dbReference type="InterPro" id="IPR003767">
    <property type="entry name" value="Malate/L-lactate_DH-like"/>
</dbReference>
<dbReference type="Gene3D" id="1.10.1530.10">
    <property type="match status" value="1"/>
</dbReference>
<dbReference type="InterPro" id="IPR036111">
    <property type="entry name" value="Mal/L-sulfo/L-lacto_DH-like_sf"/>
</dbReference>
<name>A0A7Z1B0C0_9PSEU</name>
<dbReference type="SUPFAM" id="SSF89733">
    <property type="entry name" value="L-sulfolactate dehydrogenase-like"/>
    <property type="match status" value="1"/>
</dbReference>
<keyword evidence="2" id="KW-0560">Oxidoreductase</keyword>
<keyword evidence="4" id="KW-1185">Reference proteome</keyword>
<sequence>MTRSTMRATTVRVAYPDLVGFTTAVFTGHGMPGPRAADAAGALCHGDLTGTRSHGLANLTRLYLPLFAESRVDPRAELEVLRDLGACVVLDAHRALGLWAAGAAMDLAVYRARMHGVGLVSVRNATHIGCAGYHAARAVEHGLVGLIASNCGGQRIARPPGGRLPMLGTNPLSVAVPVPAGPPFVLDMSTTVVPTGRVREAARAGREVPLGWLTDEAGFPVTDPTRFDQGEAHLRWLGGTPENGEYKGFGLGLMVEVLSALLSGAAFGPDRDALLGDGRPAGRDDDIGLFLLAISPELLRPGGGFARDAGVLFGTLADCPSTKDGQPVRYPGWPEAERAELYRRQGVPLSAELYDELRAVAERTGVAAPEAVA</sequence>
<dbReference type="EMBL" id="MSIF01000002">
    <property type="protein sequence ID" value="OLF13131.1"/>
    <property type="molecule type" value="Genomic_DNA"/>
</dbReference>
<evidence type="ECO:0000313" key="4">
    <source>
        <dbReference type="Proteomes" id="UP000185696"/>
    </source>
</evidence>
<accession>A0A7Z1B0C0</accession>
<dbReference type="GO" id="GO:0016491">
    <property type="term" value="F:oxidoreductase activity"/>
    <property type="evidence" value="ECO:0007669"/>
    <property type="project" value="UniProtKB-KW"/>
</dbReference>
<dbReference type="Pfam" id="PF02615">
    <property type="entry name" value="Ldh_2"/>
    <property type="match status" value="1"/>
</dbReference>
<comment type="similarity">
    <text evidence="1">Belongs to the LDH2/MDH2 oxidoreductase family.</text>
</comment>
<dbReference type="InterPro" id="IPR043144">
    <property type="entry name" value="Mal/L-sulf/L-lact_DH-like_ah"/>
</dbReference>
<evidence type="ECO:0000256" key="1">
    <source>
        <dbReference type="ARBA" id="ARBA00006056"/>
    </source>
</evidence>
<dbReference type="Gene3D" id="3.30.1370.60">
    <property type="entry name" value="Hypothetical oxidoreductase yiak, domain 2"/>
    <property type="match status" value="1"/>
</dbReference>
<proteinExistence type="inferred from homology"/>
<dbReference type="AlphaFoldDB" id="A0A7Z1B0C0"/>
<organism evidence="3 4">
    <name type="scientific">Actinophytocola xinjiangensis</name>
    <dbReference type="NCBI Taxonomy" id="485602"/>
    <lineage>
        <taxon>Bacteria</taxon>
        <taxon>Bacillati</taxon>
        <taxon>Actinomycetota</taxon>
        <taxon>Actinomycetes</taxon>
        <taxon>Pseudonocardiales</taxon>
        <taxon>Pseudonocardiaceae</taxon>
    </lineage>
</organism>
<dbReference type="OrthoDB" id="924592at2"/>
<dbReference type="RefSeq" id="WP_075132040.1">
    <property type="nucleotide sequence ID" value="NZ_MSIF01000002.1"/>
</dbReference>
<evidence type="ECO:0000256" key="2">
    <source>
        <dbReference type="ARBA" id="ARBA00023002"/>
    </source>
</evidence>
<protein>
    <submittedName>
        <fullName evidence="3">Lactate dehydrogenase</fullName>
    </submittedName>
</protein>
<gene>
    <name evidence="3" type="ORF">BLA60_07850</name>
</gene>
<dbReference type="Proteomes" id="UP000185696">
    <property type="component" value="Unassembled WGS sequence"/>
</dbReference>
<reference evidence="3 4" key="1">
    <citation type="submission" date="2016-12" db="EMBL/GenBank/DDBJ databases">
        <title>The draft genome sequence of Actinophytocola xinjiangensis.</title>
        <authorList>
            <person name="Wang W."/>
            <person name="Yuan L."/>
        </authorList>
    </citation>
    <scope>NUCLEOTIDE SEQUENCE [LARGE SCALE GENOMIC DNA]</scope>
    <source>
        <strain evidence="3 4">CGMCC 4.4663</strain>
    </source>
</reference>
<dbReference type="PANTHER" id="PTHR11091">
    <property type="entry name" value="OXIDOREDUCTASE-RELATED"/>
    <property type="match status" value="1"/>
</dbReference>
<dbReference type="InterPro" id="IPR043143">
    <property type="entry name" value="Mal/L-sulf/L-lact_DH-like_NADP"/>
</dbReference>
<comment type="caution">
    <text evidence="3">The sequence shown here is derived from an EMBL/GenBank/DDBJ whole genome shotgun (WGS) entry which is preliminary data.</text>
</comment>